<dbReference type="PANTHER" id="PTHR32071">
    <property type="entry name" value="TRANSCRIPTIONAL REGULATORY PROTEIN"/>
    <property type="match status" value="1"/>
</dbReference>
<keyword evidence="2" id="KW-0067">ATP-binding</keyword>
<dbReference type="InterPro" id="IPR058031">
    <property type="entry name" value="AAA_lid_NorR"/>
</dbReference>
<evidence type="ECO:0000256" key="2">
    <source>
        <dbReference type="ARBA" id="ARBA00022840"/>
    </source>
</evidence>
<keyword evidence="3" id="KW-0805">Transcription regulation</keyword>
<dbReference type="SUPFAM" id="SSF46689">
    <property type="entry name" value="Homeodomain-like"/>
    <property type="match status" value="1"/>
</dbReference>
<evidence type="ECO:0000256" key="1">
    <source>
        <dbReference type="ARBA" id="ARBA00022741"/>
    </source>
</evidence>
<gene>
    <name evidence="6" type="primary">norR</name>
    <name evidence="6" type="ORF">AW0309160_02096</name>
</gene>
<name>A0A5Q4ZTV8_9GAMM</name>
<keyword evidence="1" id="KW-0547">Nucleotide-binding</keyword>
<evidence type="ECO:0000256" key="4">
    <source>
        <dbReference type="ARBA" id="ARBA00023163"/>
    </source>
</evidence>
<evidence type="ECO:0000313" key="6">
    <source>
        <dbReference type="EMBL" id="VVV04687.1"/>
    </source>
</evidence>
<accession>A0A5Q4ZTV8</accession>
<evidence type="ECO:0000256" key="3">
    <source>
        <dbReference type="ARBA" id="ARBA00023015"/>
    </source>
</evidence>
<dbReference type="InterPro" id="IPR025944">
    <property type="entry name" value="Sigma_54_int_dom_CS"/>
</dbReference>
<dbReference type="Pfam" id="PF25601">
    <property type="entry name" value="AAA_lid_14"/>
    <property type="match status" value="1"/>
</dbReference>
<dbReference type="EMBL" id="LR721750">
    <property type="protein sequence ID" value="VVV04687.1"/>
    <property type="molecule type" value="Genomic_DNA"/>
</dbReference>
<organism evidence="6">
    <name type="scientific">Aliivibrio wodanis</name>
    <dbReference type="NCBI Taxonomy" id="80852"/>
    <lineage>
        <taxon>Bacteria</taxon>
        <taxon>Pseudomonadati</taxon>
        <taxon>Pseudomonadota</taxon>
        <taxon>Gammaproteobacteria</taxon>
        <taxon>Vibrionales</taxon>
        <taxon>Vibrionaceae</taxon>
        <taxon>Aliivibrio</taxon>
    </lineage>
</organism>
<dbReference type="GO" id="GO:0005524">
    <property type="term" value="F:ATP binding"/>
    <property type="evidence" value="ECO:0007669"/>
    <property type="project" value="UniProtKB-KW"/>
</dbReference>
<feature type="domain" description="Sigma-54 factor interaction" evidence="5">
    <location>
        <begin position="1"/>
        <end position="62"/>
    </location>
</feature>
<dbReference type="Gene3D" id="1.10.8.60">
    <property type="match status" value="1"/>
</dbReference>
<dbReference type="InterPro" id="IPR002078">
    <property type="entry name" value="Sigma_54_int"/>
</dbReference>
<dbReference type="InterPro" id="IPR009057">
    <property type="entry name" value="Homeodomain-like_sf"/>
</dbReference>
<dbReference type="PANTHER" id="PTHR32071:SF35">
    <property type="entry name" value="ANAEROBIC NITRIC OXIDE REDUCTASE TRANSCRIPTION REGULATOR NORR"/>
    <property type="match status" value="1"/>
</dbReference>
<dbReference type="AlphaFoldDB" id="A0A5Q4ZTV8"/>
<proteinExistence type="predicted"/>
<evidence type="ECO:0000259" key="5">
    <source>
        <dbReference type="PROSITE" id="PS50045"/>
    </source>
</evidence>
<dbReference type="PROSITE" id="PS50045">
    <property type="entry name" value="SIGMA54_INTERACT_4"/>
    <property type="match status" value="1"/>
</dbReference>
<keyword evidence="4" id="KW-0804">Transcription</keyword>
<dbReference type="InterPro" id="IPR027417">
    <property type="entry name" value="P-loop_NTPase"/>
</dbReference>
<sequence>MPPLRDRGSDITLLVGYFAEKSRIKLGASSIRITPEAITLLNAYLWPGNIRELEHVISRAAVLSRAQSIDSDLTLSTSHFSIQKESDTKESVPQSTEEVSLEYNKGLRLATYEFQAKLIQKTYQKHQQNWAATARALQVDTGNLHRLAKRLNLKE</sequence>
<dbReference type="GO" id="GO:0006355">
    <property type="term" value="P:regulation of DNA-templated transcription"/>
    <property type="evidence" value="ECO:0007669"/>
    <property type="project" value="InterPro"/>
</dbReference>
<protein>
    <submittedName>
        <fullName evidence="6">Anaerobic nitric oxide reductase transcription regulator NorR</fullName>
    </submittedName>
</protein>
<dbReference type="PROSITE" id="PS00688">
    <property type="entry name" value="SIGMA54_INTERACT_3"/>
    <property type="match status" value="1"/>
</dbReference>
<reference evidence="6" key="1">
    <citation type="submission" date="2019-09" db="EMBL/GenBank/DDBJ databases">
        <authorList>
            <person name="Hjerde E."/>
        </authorList>
    </citation>
    <scope>NUCLEOTIDE SEQUENCE</scope>
    <source>
        <strain evidence="6">06/09/160</strain>
    </source>
</reference>
<dbReference type="Gene3D" id="1.10.10.60">
    <property type="entry name" value="Homeodomain-like"/>
    <property type="match status" value="1"/>
</dbReference>
<dbReference type="SUPFAM" id="SSF52540">
    <property type="entry name" value="P-loop containing nucleoside triphosphate hydrolases"/>
    <property type="match status" value="1"/>
</dbReference>